<keyword evidence="11" id="KW-1185">Reference proteome</keyword>
<organism evidence="10 11">
    <name type="scientific">Carpinus fangiana</name>
    <dbReference type="NCBI Taxonomy" id="176857"/>
    <lineage>
        <taxon>Eukaryota</taxon>
        <taxon>Viridiplantae</taxon>
        <taxon>Streptophyta</taxon>
        <taxon>Embryophyta</taxon>
        <taxon>Tracheophyta</taxon>
        <taxon>Spermatophyta</taxon>
        <taxon>Magnoliopsida</taxon>
        <taxon>eudicotyledons</taxon>
        <taxon>Gunneridae</taxon>
        <taxon>Pentapetalae</taxon>
        <taxon>rosids</taxon>
        <taxon>fabids</taxon>
        <taxon>Fagales</taxon>
        <taxon>Betulaceae</taxon>
        <taxon>Carpinus</taxon>
    </lineage>
</organism>
<dbReference type="InterPro" id="IPR002937">
    <property type="entry name" value="Amino_oxidase"/>
</dbReference>
<keyword evidence="3 8" id="KW-0812">Transmembrane</keyword>
<protein>
    <recommendedName>
        <fullName evidence="9">Cytochrome b561 domain-containing protein</fullName>
    </recommendedName>
</protein>
<dbReference type="SUPFAM" id="SSF51971">
    <property type="entry name" value="Nucleotide-binding domain"/>
    <property type="match status" value="1"/>
</dbReference>
<evidence type="ECO:0000256" key="6">
    <source>
        <dbReference type="ARBA" id="ARBA00023136"/>
    </source>
</evidence>
<dbReference type="FunFam" id="3.50.50.60:FF:000220">
    <property type="entry name" value="UDP-galactopyranose mutase"/>
    <property type="match status" value="1"/>
</dbReference>
<evidence type="ECO:0000256" key="7">
    <source>
        <dbReference type="SAM" id="MobiDB-lite"/>
    </source>
</evidence>
<name>A0A5N6KV43_9ROSI</name>
<dbReference type="InterPro" id="IPR036188">
    <property type="entry name" value="FAD/NAD-bd_sf"/>
</dbReference>
<comment type="subcellular location">
    <subcellularLocation>
        <location evidence="1">Membrane</location>
    </subcellularLocation>
</comment>
<evidence type="ECO:0000256" key="4">
    <source>
        <dbReference type="ARBA" id="ARBA00022982"/>
    </source>
</evidence>
<evidence type="ECO:0000313" key="10">
    <source>
        <dbReference type="EMBL" id="KAB8346203.1"/>
    </source>
</evidence>
<feature type="compositionally biased region" description="Polar residues" evidence="7">
    <location>
        <begin position="604"/>
        <end position="638"/>
    </location>
</feature>
<dbReference type="PANTHER" id="PTHR43734:SF4">
    <property type="entry name" value="AMINE OXIDASE DOMAIN-CONTAINING PROTEIN"/>
    <property type="match status" value="1"/>
</dbReference>
<feature type="transmembrane region" description="Helical" evidence="8">
    <location>
        <begin position="839"/>
        <end position="858"/>
    </location>
</feature>
<keyword evidence="2" id="KW-0813">Transport</keyword>
<dbReference type="Pfam" id="PF03188">
    <property type="entry name" value="Cytochrom_B561"/>
    <property type="match status" value="1"/>
</dbReference>
<feature type="transmembrane region" description="Helical" evidence="8">
    <location>
        <begin position="810"/>
        <end position="827"/>
    </location>
</feature>
<feature type="transmembrane region" description="Helical" evidence="8">
    <location>
        <begin position="665"/>
        <end position="688"/>
    </location>
</feature>
<dbReference type="SMART" id="SM00665">
    <property type="entry name" value="B561"/>
    <property type="match status" value="1"/>
</dbReference>
<evidence type="ECO:0000256" key="1">
    <source>
        <dbReference type="ARBA" id="ARBA00004370"/>
    </source>
</evidence>
<dbReference type="Proteomes" id="UP000327013">
    <property type="component" value="Unassembled WGS sequence"/>
</dbReference>
<dbReference type="GO" id="GO:0016491">
    <property type="term" value="F:oxidoreductase activity"/>
    <property type="evidence" value="ECO:0007669"/>
    <property type="project" value="InterPro"/>
</dbReference>
<feature type="transmembrane region" description="Helical" evidence="8">
    <location>
        <begin position="738"/>
        <end position="756"/>
    </location>
</feature>
<dbReference type="Pfam" id="PF01593">
    <property type="entry name" value="Amino_oxidase"/>
    <property type="match status" value="1"/>
</dbReference>
<sequence length="865" mass="95726">MLNGPKPNLSPQTLAADETCPLIWPKLIFLAASRPALGAIALPLPLLPFLLYRSCSINCPSPQSPPHIPSIIALVHHDTDTTDSSELDVLVIGAGPTGLGAAKRLAQIDGPSWLIVDSNETPGGLASTDVTPEGFLYDVGGHVIFSHYKYFDDCIDEALPKTEDWYTHQRISYVKSRGLWVPYPYQNNISMLPKEDQVKAMDGMIEAALEARVSSTKPTNFDEWIVRMMGTGIADLFMRPYNYKVWAVPTTKMQCKWLGERVAAPDLKGVTKNVILQKTAGNWGPNATFRFPARGGTGGIWIAVANTLKKENTRFGENSTVTKVDAYNKKVQLKDGTTIKYKKLISTMSVDFLAKSMGDPELVDLTKGLFYSSTHVIGVGIRGKRPERIGDKCWLYFPENDCPFYRATIFSNYSPHNQPEDSVKLPTLQLADGTKPSKRQSQSALPGPYWSIMLEVSESSLKPVNHDTLLAESIQGLINTEMLDPQDEIVSTYHRRFDHGYPTPSLERDGVLEKLLPKLQALDIYSRGRFGSWKYEVGNQDHSFMLGVEAADAIVNGAAELTLNYPDFVNTRSNSERRLVDGAQYFKSLKGIRNEDVPFRATKSRQSSSKLQRNMSSSSRPGTLSQRPSTRSRMSATQEPREDEPLLGRPGDAQQPKEQPLYHNLFLGTAPIAQFGILILLGIVWGAVFTHPLIFFSPHPLLNSAGIFLAVESILIVQPTVTQTQKVQSTYVHSALNNLGFLSMLAGLVIILYNKIAHNGTHFESPHAILGLITYILMGLQVVIGGSAFFLPQLYGSVARAKALYKYHRLSGYLLLVMYFVTVAAATRTDYSVNVLDMQLWAVIATSVITLVGVLPRVRKSKFGL</sequence>
<proteinExistence type="predicted"/>
<evidence type="ECO:0000259" key="9">
    <source>
        <dbReference type="PROSITE" id="PS50939"/>
    </source>
</evidence>
<dbReference type="OrthoDB" id="38045at2759"/>
<dbReference type="EMBL" id="VIBQ01000013">
    <property type="protein sequence ID" value="KAB8346203.1"/>
    <property type="molecule type" value="Genomic_DNA"/>
</dbReference>
<gene>
    <name evidence="10" type="ORF">FH972_023248</name>
</gene>
<feature type="transmembrane region" description="Helical" evidence="8">
    <location>
        <begin position="768"/>
        <end position="790"/>
    </location>
</feature>
<accession>A0A5N6KV43</accession>
<comment type="caution">
    <text evidence="10">The sequence shown here is derived from an EMBL/GenBank/DDBJ whole genome shotgun (WGS) entry which is preliminary data.</text>
</comment>
<evidence type="ECO:0000256" key="8">
    <source>
        <dbReference type="SAM" id="Phobius"/>
    </source>
</evidence>
<evidence type="ECO:0000256" key="5">
    <source>
        <dbReference type="ARBA" id="ARBA00022989"/>
    </source>
</evidence>
<dbReference type="InterPro" id="IPR006593">
    <property type="entry name" value="Cyt_b561/ferric_Rdtase_TM"/>
</dbReference>
<feature type="domain" description="Cytochrome b561" evidence="9">
    <location>
        <begin position="661"/>
        <end position="865"/>
    </location>
</feature>
<dbReference type="GO" id="GO:0016020">
    <property type="term" value="C:membrane"/>
    <property type="evidence" value="ECO:0007669"/>
    <property type="project" value="UniProtKB-SubCell"/>
</dbReference>
<keyword evidence="6 8" id="KW-0472">Membrane</keyword>
<keyword evidence="4" id="KW-0249">Electron transport</keyword>
<reference evidence="10 11" key="1">
    <citation type="submission" date="2019-06" db="EMBL/GenBank/DDBJ databases">
        <title>A chromosomal-level reference genome of Carpinus fangiana (Coryloideae, Betulaceae).</title>
        <authorList>
            <person name="Yang X."/>
            <person name="Wang Z."/>
            <person name="Zhang L."/>
            <person name="Hao G."/>
            <person name="Liu J."/>
            <person name="Yang Y."/>
        </authorList>
    </citation>
    <scope>NUCLEOTIDE SEQUENCE [LARGE SCALE GENOMIC DNA]</scope>
    <source>
        <strain evidence="10">Cfa_2016G</strain>
        <tissue evidence="10">Leaf</tissue>
    </source>
</reference>
<feature type="region of interest" description="Disordered" evidence="7">
    <location>
        <begin position="597"/>
        <end position="655"/>
    </location>
</feature>
<dbReference type="PROSITE" id="PS50939">
    <property type="entry name" value="CYTOCHROME_B561"/>
    <property type="match status" value="1"/>
</dbReference>
<evidence type="ECO:0000256" key="2">
    <source>
        <dbReference type="ARBA" id="ARBA00022448"/>
    </source>
</evidence>
<evidence type="ECO:0000256" key="3">
    <source>
        <dbReference type="ARBA" id="ARBA00022692"/>
    </source>
</evidence>
<dbReference type="CDD" id="cd08761">
    <property type="entry name" value="Cyt_b561_CYB561D2_like"/>
    <property type="match status" value="1"/>
</dbReference>
<dbReference type="PANTHER" id="PTHR43734">
    <property type="entry name" value="PHYTOENE DESATURASE"/>
    <property type="match status" value="1"/>
</dbReference>
<dbReference type="AlphaFoldDB" id="A0A5N6KV43"/>
<dbReference type="Gene3D" id="3.50.50.60">
    <property type="entry name" value="FAD/NAD(P)-binding domain"/>
    <property type="match status" value="1"/>
</dbReference>
<dbReference type="Gene3D" id="1.20.120.1770">
    <property type="match status" value="1"/>
</dbReference>
<evidence type="ECO:0000313" key="11">
    <source>
        <dbReference type="Proteomes" id="UP000327013"/>
    </source>
</evidence>
<keyword evidence="5 8" id="KW-1133">Transmembrane helix</keyword>